<dbReference type="Pfam" id="PF03105">
    <property type="entry name" value="SPX"/>
    <property type="match status" value="1"/>
</dbReference>
<organism evidence="9 10">
    <name type="scientific">Lachancea dasiensis</name>
    <dbReference type="NCBI Taxonomy" id="1072105"/>
    <lineage>
        <taxon>Eukaryota</taxon>
        <taxon>Fungi</taxon>
        <taxon>Dikarya</taxon>
        <taxon>Ascomycota</taxon>
        <taxon>Saccharomycotina</taxon>
        <taxon>Saccharomycetes</taxon>
        <taxon>Saccharomycetales</taxon>
        <taxon>Saccharomycetaceae</taxon>
        <taxon>Lachancea</taxon>
    </lineage>
</organism>
<keyword evidence="5 7" id="KW-0472">Membrane</keyword>
<accession>A0A1G4JJU3</accession>
<keyword evidence="3 7" id="KW-0812">Transmembrane</keyword>
<evidence type="ECO:0000313" key="9">
    <source>
        <dbReference type="EMBL" id="SCU90463.1"/>
    </source>
</evidence>
<comment type="subcellular location">
    <subcellularLocation>
        <location evidence="1">Vacuole membrane</location>
        <topology evidence="1">Multi-pass membrane protein</topology>
    </subcellularLocation>
</comment>
<feature type="domain" description="SPX" evidence="8">
    <location>
        <begin position="1"/>
        <end position="155"/>
    </location>
</feature>
<proteinExistence type="predicted"/>
<evidence type="ECO:0000259" key="8">
    <source>
        <dbReference type="PROSITE" id="PS51382"/>
    </source>
</evidence>
<dbReference type="OrthoDB" id="5588846at2759"/>
<evidence type="ECO:0000256" key="5">
    <source>
        <dbReference type="ARBA" id="ARBA00023136"/>
    </source>
</evidence>
<feature type="transmembrane region" description="Helical" evidence="7">
    <location>
        <begin position="722"/>
        <end position="746"/>
    </location>
</feature>
<keyword evidence="2" id="KW-0926">Vacuole</keyword>
<dbReference type="InterPro" id="IPR004331">
    <property type="entry name" value="SPX_dom"/>
</dbReference>
<evidence type="ECO:0000256" key="1">
    <source>
        <dbReference type="ARBA" id="ARBA00004128"/>
    </source>
</evidence>
<dbReference type="CDD" id="cd14474">
    <property type="entry name" value="SPX_YDR089W"/>
    <property type="match status" value="1"/>
</dbReference>
<reference evidence="9 10" key="1">
    <citation type="submission" date="2016-03" db="EMBL/GenBank/DDBJ databases">
        <authorList>
            <person name="Devillers H."/>
        </authorList>
    </citation>
    <scope>NUCLEOTIDE SEQUENCE [LARGE SCALE GENOMIC DNA]</scope>
    <source>
        <strain evidence="9">CBS 10888</strain>
    </source>
</reference>
<evidence type="ECO:0000256" key="2">
    <source>
        <dbReference type="ARBA" id="ARBA00022554"/>
    </source>
</evidence>
<name>A0A1G4JJU3_9SACH</name>
<evidence type="ECO:0000256" key="4">
    <source>
        <dbReference type="ARBA" id="ARBA00022989"/>
    </source>
</evidence>
<dbReference type="InterPro" id="IPR051572">
    <property type="entry name" value="VTC_Complex_Subunit"/>
</dbReference>
<dbReference type="AlphaFoldDB" id="A0A1G4JJU3"/>
<dbReference type="GO" id="GO:0006799">
    <property type="term" value="P:polyphosphate biosynthetic process"/>
    <property type="evidence" value="ECO:0007669"/>
    <property type="project" value="EnsemblFungi"/>
</dbReference>
<evidence type="ECO:0000313" key="10">
    <source>
        <dbReference type="Proteomes" id="UP000190274"/>
    </source>
</evidence>
<dbReference type="PANTHER" id="PTHR46140">
    <property type="entry name" value="VACUOLAR TRANSPORTER CHAPERONE 1-RELATED"/>
    <property type="match status" value="1"/>
</dbReference>
<dbReference type="PROSITE" id="PS51382">
    <property type="entry name" value="SPX"/>
    <property type="match status" value="1"/>
</dbReference>
<dbReference type="GO" id="GO:0000329">
    <property type="term" value="C:fungal-type vacuole membrane"/>
    <property type="evidence" value="ECO:0007669"/>
    <property type="project" value="EnsemblFungi"/>
</dbReference>
<dbReference type="GO" id="GO:0033254">
    <property type="term" value="C:vacuolar transporter chaperone complex"/>
    <property type="evidence" value="ECO:0007669"/>
    <property type="project" value="EnsemblFungi"/>
</dbReference>
<feature type="region of interest" description="Disordered" evidence="6">
    <location>
        <begin position="281"/>
        <end position="302"/>
    </location>
</feature>
<gene>
    <name evidence="9" type="ORF">LADA_0F04258G</name>
</gene>
<feature type="transmembrane region" description="Helical" evidence="7">
    <location>
        <begin position="758"/>
        <end position="786"/>
    </location>
</feature>
<evidence type="ECO:0000256" key="3">
    <source>
        <dbReference type="ARBA" id="ARBA00022692"/>
    </source>
</evidence>
<dbReference type="GO" id="GO:0030643">
    <property type="term" value="P:intracellular phosphate ion homeostasis"/>
    <property type="evidence" value="ECO:0007669"/>
    <property type="project" value="EnsemblFungi"/>
</dbReference>
<protein>
    <submittedName>
        <fullName evidence="9">LADA_0F04258g1_1</fullName>
    </submittedName>
</protein>
<evidence type="ECO:0000256" key="6">
    <source>
        <dbReference type="SAM" id="MobiDB-lite"/>
    </source>
</evidence>
<sequence length="818" mass="91905">MKFGSKIQDKSVPEWRLNNIDYKALKEAVKQATTFRADKEHTESWQADQELQTLRKTLQEEFGRINAFVSLKVKEASTRLVSVESSIVKLQRRQAEGARRNSKRQLELVRLHLDHCNTELLRICRFLILQKIALRKLLKKFRKYYPYGLPKAQAFVQDLKRCPQLVDGEDGISFVNVDLDPYLLEISLVIDVLHELEESQKKTKVGLAEDTEMVAEELNDANSSASRPRPVSTRATFDAVFLGKASRLQSFLVSEESIAQAKFLLLQLGFHVVDDDMATASQKSIQNTHPTKLTNLSSTGRSPRSFQELHLALEPDQDTNPLGALSEVKSAQPVVITLFDTQPVPRFMEDEAVNQYPNLMMKNPEDTNCVVMCHVGGLRNHIIADNVSYSQYQASFNNTEPDDDGSARTKPLSPMDKLCIEWLKSHSVEECKPTISTRRTRFSKARTEGQDFQYYVCVDEDISIDGSSVPHALLEIRRIPPHGHKGPAKFNDDQFIVTLIGKFLDFNLVCCPLAKDLTLWKLLFKVNSTSIAESDLVQAIQPTLNPPSGDTLFAMGAEELLKTVAKQKPTRSGLNTKKALSTKKSTLSSPESQAQRIRYWNEFDDGDEAGQGGDSFYLDEEMQAEGHDNEGLIILNRSFVNAMYDFSESLRHLFTCAGNDAPTRPLLSDSLHGLSLGSVSSFGTLSTSQSANKDFERYMGYTEQQENSDYAYEYKHDHVVTLFYLTSLLISSITSGISLGIIVSIFRELSDDLVMGPGTGVATIIVTTLLVSLLLSCSSLLLLFSRYNMAPWWHYTTCFLIFFVVACTVCYGMIEIFL</sequence>
<dbReference type="GO" id="GO:0042144">
    <property type="term" value="P:vacuole fusion, non-autophagic"/>
    <property type="evidence" value="ECO:0007669"/>
    <property type="project" value="TreeGrafter"/>
</dbReference>
<evidence type="ECO:0000256" key="7">
    <source>
        <dbReference type="SAM" id="Phobius"/>
    </source>
</evidence>
<dbReference type="PANTHER" id="PTHR46140:SF1">
    <property type="entry name" value="VACUOLAR TRANSPORTER CHAPERONE COMPLEX SUBUNIT 4-RELATED"/>
    <property type="match status" value="1"/>
</dbReference>
<keyword evidence="4 7" id="KW-1133">Transmembrane helix</keyword>
<feature type="region of interest" description="Disordered" evidence="6">
    <location>
        <begin position="568"/>
        <end position="590"/>
    </location>
</feature>
<feature type="transmembrane region" description="Helical" evidence="7">
    <location>
        <begin position="792"/>
        <end position="814"/>
    </location>
</feature>
<dbReference type="Proteomes" id="UP000190274">
    <property type="component" value="Chromosome F"/>
</dbReference>
<dbReference type="GO" id="GO:0007034">
    <property type="term" value="P:vacuolar transport"/>
    <property type="evidence" value="ECO:0007669"/>
    <property type="project" value="TreeGrafter"/>
</dbReference>
<dbReference type="GO" id="GO:0016237">
    <property type="term" value="P:microautophagy"/>
    <property type="evidence" value="ECO:0007669"/>
    <property type="project" value="TreeGrafter"/>
</dbReference>
<dbReference type="EMBL" id="LT598458">
    <property type="protein sequence ID" value="SCU90463.1"/>
    <property type="molecule type" value="Genomic_DNA"/>
</dbReference>
<feature type="compositionally biased region" description="Low complexity" evidence="6">
    <location>
        <begin position="574"/>
        <end position="589"/>
    </location>
</feature>
<dbReference type="STRING" id="1266660.A0A1G4JJU3"/>
<keyword evidence="10" id="KW-1185">Reference proteome</keyword>